<reference evidence="4" key="2">
    <citation type="journal article" date="2020" name="Nat. Commun.">
        <title>Large-scale genome sequencing of mycorrhizal fungi provides insights into the early evolution of symbiotic traits.</title>
        <authorList>
            <person name="Miyauchi S."/>
            <person name="Kiss E."/>
            <person name="Kuo A."/>
            <person name="Drula E."/>
            <person name="Kohler A."/>
            <person name="Sanchez-Garcia M."/>
            <person name="Morin E."/>
            <person name="Andreopoulos B."/>
            <person name="Barry K.W."/>
            <person name="Bonito G."/>
            <person name="Buee M."/>
            <person name="Carver A."/>
            <person name="Chen C."/>
            <person name="Cichocki N."/>
            <person name="Clum A."/>
            <person name="Culley D."/>
            <person name="Crous P.W."/>
            <person name="Fauchery L."/>
            <person name="Girlanda M."/>
            <person name="Hayes R.D."/>
            <person name="Keri Z."/>
            <person name="LaButti K."/>
            <person name="Lipzen A."/>
            <person name="Lombard V."/>
            <person name="Magnuson J."/>
            <person name="Maillard F."/>
            <person name="Murat C."/>
            <person name="Nolan M."/>
            <person name="Ohm R.A."/>
            <person name="Pangilinan J."/>
            <person name="Pereira M.F."/>
            <person name="Perotto S."/>
            <person name="Peter M."/>
            <person name="Pfister S."/>
            <person name="Riley R."/>
            <person name="Sitrit Y."/>
            <person name="Stielow J.B."/>
            <person name="Szollosi G."/>
            <person name="Zifcakova L."/>
            <person name="Stursova M."/>
            <person name="Spatafora J.W."/>
            <person name="Tedersoo L."/>
            <person name="Vaario L.M."/>
            <person name="Yamada A."/>
            <person name="Yan M."/>
            <person name="Wang P."/>
            <person name="Xu J."/>
            <person name="Bruns T."/>
            <person name="Baldrian P."/>
            <person name="Vilgalys R."/>
            <person name="Dunand C."/>
            <person name="Henrissat B."/>
            <person name="Grigoriev I.V."/>
            <person name="Hibbett D."/>
            <person name="Nagy L.G."/>
            <person name="Martin F.M."/>
        </authorList>
    </citation>
    <scope>NUCLEOTIDE SEQUENCE</scope>
    <source>
        <strain evidence="4">BED1</strain>
    </source>
</reference>
<organism evidence="4 5">
    <name type="scientific">Boletus edulis BED1</name>
    <dbReference type="NCBI Taxonomy" id="1328754"/>
    <lineage>
        <taxon>Eukaryota</taxon>
        <taxon>Fungi</taxon>
        <taxon>Dikarya</taxon>
        <taxon>Basidiomycota</taxon>
        <taxon>Agaricomycotina</taxon>
        <taxon>Agaricomycetes</taxon>
        <taxon>Agaricomycetidae</taxon>
        <taxon>Boletales</taxon>
        <taxon>Boletineae</taxon>
        <taxon>Boletaceae</taxon>
        <taxon>Boletoideae</taxon>
        <taxon>Boletus</taxon>
    </lineage>
</organism>
<dbReference type="Gene3D" id="2.60.120.180">
    <property type="match status" value="1"/>
</dbReference>
<evidence type="ECO:0000256" key="2">
    <source>
        <dbReference type="RuleBase" id="RU361163"/>
    </source>
</evidence>
<comment type="caution">
    <text evidence="4">The sequence shown here is derived from an EMBL/GenBank/DDBJ whole genome shotgun (WGS) entry which is preliminary data.</text>
</comment>
<keyword evidence="2" id="KW-0119">Carbohydrate metabolism</keyword>
<dbReference type="PANTHER" id="PTHR34002">
    <property type="entry name" value="BLR1656 PROTEIN"/>
    <property type="match status" value="1"/>
</dbReference>
<reference evidence="4" key="1">
    <citation type="submission" date="2019-10" db="EMBL/GenBank/DDBJ databases">
        <authorList>
            <consortium name="DOE Joint Genome Institute"/>
            <person name="Kuo A."/>
            <person name="Miyauchi S."/>
            <person name="Kiss E."/>
            <person name="Drula E."/>
            <person name="Kohler A."/>
            <person name="Sanchez-Garcia M."/>
            <person name="Andreopoulos B."/>
            <person name="Barry K.W."/>
            <person name="Bonito G."/>
            <person name="Buee M."/>
            <person name="Carver A."/>
            <person name="Chen C."/>
            <person name="Cichocki N."/>
            <person name="Clum A."/>
            <person name="Culley D."/>
            <person name="Crous P.W."/>
            <person name="Fauchery L."/>
            <person name="Girlanda M."/>
            <person name="Hayes R."/>
            <person name="Keri Z."/>
            <person name="LaButti K."/>
            <person name="Lipzen A."/>
            <person name="Lombard V."/>
            <person name="Magnuson J."/>
            <person name="Maillard F."/>
            <person name="Morin E."/>
            <person name="Murat C."/>
            <person name="Nolan M."/>
            <person name="Ohm R."/>
            <person name="Pangilinan J."/>
            <person name="Pereira M."/>
            <person name="Perotto S."/>
            <person name="Peter M."/>
            <person name="Riley R."/>
            <person name="Sitrit Y."/>
            <person name="Stielow B."/>
            <person name="Szollosi G."/>
            <person name="Zifcakova L."/>
            <person name="Stursova M."/>
            <person name="Spatafora J.W."/>
            <person name="Tedersoo L."/>
            <person name="Vaario L.-M."/>
            <person name="Yamada A."/>
            <person name="Yan M."/>
            <person name="Wang P."/>
            <person name="Xu J."/>
            <person name="Bruns T."/>
            <person name="Baldrian P."/>
            <person name="Vilgalys R."/>
            <person name="Henrissat B."/>
            <person name="Grigoriev I.V."/>
            <person name="Hibbett D."/>
            <person name="Nagy L.G."/>
            <person name="Martin F.M."/>
        </authorList>
    </citation>
    <scope>NUCLEOTIDE SEQUENCE</scope>
    <source>
        <strain evidence="4">BED1</strain>
    </source>
</reference>
<feature type="signal peptide" evidence="3">
    <location>
        <begin position="1"/>
        <end position="17"/>
    </location>
</feature>
<dbReference type="PANTHER" id="PTHR34002:SF9">
    <property type="entry name" value="XYLOGLUCAN-SPECIFIC ENDO-BETA-1,4-GLUCANASE A"/>
    <property type="match status" value="1"/>
</dbReference>
<dbReference type="GO" id="GO:0008810">
    <property type="term" value="F:cellulase activity"/>
    <property type="evidence" value="ECO:0007669"/>
    <property type="project" value="InterPro"/>
</dbReference>
<keyword evidence="2" id="KW-0326">Glycosidase</keyword>
<keyword evidence="2 4" id="KW-0378">Hydrolase</keyword>
<dbReference type="InterPro" id="IPR002594">
    <property type="entry name" value="GH12"/>
</dbReference>
<evidence type="ECO:0000256" key="1">
    <source>
        <dbReference type="ARBA" id="ARBA00005519"/>
    </source>
</evidence>
<comment type="similarity">
    <text evidence="1 2">Belongs to the glycosyl hydrolase 12 (cellulase H) family.</text>
</comment>
<keyword evidence="2" id="KW-0624">Polysaccharide degradation</keyword>
<dbReference type="EMBL" id="WHUW01000026">
    <property type="protein sequence ID" value="KAF8435117.1"/>
    <property type="molecule type" value="Genomic_DNA"/>
</dbReference>
<accession>A0AAD4GB44</accession>
<dbReference type="SUPFAM" id="SSF49899">
    <property type="entry name" value="Concanavalin A-like lectins/glucanases"/>
    <property type="match status" value="1"/>
</dbReference>
<proteinExistence type="inferred from homology"/>
<evidence type="ECO:0000313" key="5">
    <source>
        <dbReference type="Proteomes" id="UP001194468"/>
    </source>
</evidence>
<dbReference type="Proteomes" id="UP001194468">
    <property type="component" value="Unassembled WGS sequence"/>
</dbReference>
<dbReference type="InterPro" id="IPR013320">
    <property type="entry name" value="ConA-like_dom_sf"/>
</dbReference>
<protein>
    <submittedName>
        <fullName evidence="4">Glycoside hydrolase family 12 protein</fullName>
    </submittedName>
</protein>
<evidence type="ECO:0000313" key="4">
    <source>
        <dbReference type="EMBL" id="KAF8435117.1"/>
    </source>
</evidence>
<dbReference type="AlphaFoldDB" id="A0AAD4GB44"/>
<feature type="chain" id="PRO_5041984120" evidence="3">
    <location>
        <begin position="18"/>
        <end position="228"/>
    </location>
</feature>
<dbReference type="Pfam" id="PF01670">
    <property type="entry name" value="Glyco_hydro_12"/>
    <property type="match status" value="1"/>
</dbReference>
<sequence length="228" mass="24761">MFLSFAFVTCLFALARGRTTLTGQWTCLTRGNYELCNNQWGMANGIGNQSATLISTSGNDISWSTTYTWADNESDVKSYTNVESTTAKGMPLCDITSAPTTWNWEYVTKTSGVHADVAYDIWIGTTPNGAQASSTSSYEIMIWLSSLGGASPLGSLQSEVYIAGYTWNPDGHINDFSADLNDFFTWIIDNQGVSSSLYLQAIESGTEPFIGCAELLTNCYSVSVTTAH</sequence>
<dbReference type="InterPro" id="IPR013319">
    <property type="entry name" value="GH11/12"/>
</dbReference>
<name>A0AAD4GB44_BOLED</name>
<keyword evidence="5" id="KW-1185">Reference proteome</keyword>
<dbReference type="GO" id="GO:0000272">
    <property type="term" value="P:polysaccharide catabolic process"/>
    <property type="evidence" value="ECO:0007669"/>
    <property type="project" value="UniProtKB-KW"/>
</dbReference>
<evidence type="ECO:0000256" key="3">
    <source>
        <dbReference type="SAM" id="SignalP"/>
    </source>
</evidence>
<gene>
    <name evidence="4" type="ORF">L210DRAFT_3551953</name>
</gene>
<keyword evidence="3" id="KW-0732">Signal</keyword>